<sequence>MASHRVCFFNAVPDSTGHDHHVCQRSIEISGAGDEAQAIQRAIVEFERLEGVSRWDLHARTTEYSQLALP</sequence>
<dbReference type="AlphaFoldDB" id="N1MMW8"/>
<keyword evidence="2" id="KW-1185">Reference proteome</keyword>
<evidence type="ECO:0000313" key="1">
    <source>
        <dbReference type="EMBL" id="CCW18074.1"/>
    </source>
</evidence>
<name>N1MMW8_9SPHN</name>
<proteinExistence type="predicted"/>
<gene>
    <name evidence="1" type="ORF">EBBID32_24240</name>
</gene>
<reference evidence="1 2" key="1">
    <citation type="submission" date="2013-03" db="EMBL/GenBank/DDBJ databases">
        <authorList>
            <person name="Le V."/>
        </authorList>
    </citation>
    <scope>NUCLEOTIDE SEQUENCE [LARGE SCALE GENOMIC DNA]</scope>
    <source>
        <strain evidence="1 2">BiD32</strain>
    </source>
</reference>
<dbReference type="RefSeq" id="WP_006957474.1">
    <property type="nucleotide sequence ID" value="NZ_CAVK010000120.1"/>
</dbReference>
<dbReference type="Proteomes" id="UP000013201">
    <property type="component" value="Unassembled WGS sequence"/>
</dbReference>
<protein>
    <submittedName>
        <fullName evidence="1">Uncharacterized protein</fullName>
    </submittedName>
</protein>
<evidence type="ECO:0000313" key="2">
    <source>
        <dbReference type="Proteomes" id="UP000013201"/>
    </source>
</evidence>
<comment type="caution">
    <text evidence="1">The sequence shown here is derived from an EMBL/GenBank/DDBJ whole genome shotgun (WGS) entry which is preliminary data.</text>
</comment>
<dbReference type="EMBL" id="CAVK010000120">
    <property type="protein sequence ID" value="CCW18074.1"/>
    <property type="molecule type" value="Genomic_DNA"/>
</dbReference>
<organism evidence="1 2">
    <name type="scientific">Sphingobium indicum BiD32</name>
    <dbReference type="NCBI Taxonomy" id="1301087"/>
    <lineage>
        <taxon>Bacteria</taxon>
        <taxon>Pseudomonadati</taxon>
        <taxon>Pseudomonadota</taxon>
        <taxon>Alphaproteobacteria</taxon>
        <taxon>Sphingomonadales</taxon>
        <taxon>Sphingomonadaceae</taxon>
        <taxon>Sphingobium</taxon>
    </lineage>
</organism>
<reference evidence="2" key="2">
    <citation type="submission" date="2013-04" db="EMBL/GenBank/DDBJ databases">
        <title>Bisphenol A degrading Sphingobium sp. strain BiD32.</title>
        <authorList>
            <person name="Nielsen J.L."/>
            <person name="Zhou N.A."/>
            <person name="Kjeldal H."/>
        </authorList>
    </citation>
    <scope>NUCLEOTIDE SEQUENCE [LARGE SCALE GENOMIC DNA]</scope>
    <source>
        <strain evidence="2">BiD32</strain>
    </source>
</reference>
<accession>N1MMW8</accession>